<evidence type="ECO:0000313" key="3">
    <source>
        <dbReference type="Proteomes" id="UP001165306"/>
    </source>
</evidence>
<dbReference type="AlphaFoldDB" id="A0AA42BCE2"/>
<name>A0AA42BCE2_9BACT</name>
<dbReference type="Gene3D" id="3.30.420.40">
    <property type="match status" value="2"/>
</dbReference>
<dbReference type="Pfam" id="PF00480">
    <property type="entry name" value="ROK"/>
    <property type="match status" value="1"/>
</dbReference>
<dbReference type="CDD" id="cd23763">
    <property type="entry name" value="ASKHA_ATPase_ROK"/>
    <property type="match status" value="1"/>
</dbReference>
<proteinExistence type="inferred from homology"/>
<keyword evidence="3" id="KW-1185">Reference proteome</keyword>
<accession>A0AA42BCE2</accession>
<sequence length="328" mass="33503">MGIPAAIAIDFGGTNIRAALVTAEGSLLHHVSTLTRVEEGVQAVVERMIDLAEQVIAASGAGPEIPVGVVAPGPLDPDAGIIYFGPNLPGWRNVPLRAMLAERLGRRIVIGNDGNGAALGKVMFGAARGCRHLIHVMIGTGFGSGIISHGQLIEGYRGLGAEVGHLSVNPDGPRCHCGGIGCLEAYVSGWALARDGEALAHSGRSEALRRAAAGGPVTAELVTAVAQAGDAAARSIFENAGRALAVGLAGLVNVFNPELIVIGGGVAQAGDLLLDPLKRWLPHYAITYIVDQVRILPSALGTDAGIYGAAARAFLVTGESPPGVVRLD</sequence>
<dbReference type="PANTHER" id="PTHR18964:SF149">
    <property type="entry name" value="BIFUNCTIONAL UDP-N-ACETYLGLUCOSAMINE 2-EPIMERASE_N-ACETYLMANNOSAMINE KINASE"/>
    <property type="match status" value="1"/>
</dbReference>
<dbReference type="InterPro" id="IPR043129">
    <property type="entry name" value="ATPase_NBD"/>
</dbReference>
<comment type="similarity">
    <text evidence="1">Belongs to the ROK (NagC/XylR) family.</text>
</comment>
<organism evidence="2 3">
    <name type="scientific">Thermalbibacter longus</name>
    <dbReference type="NCBI Taxonomy" id="2951981"/>
    <lineage>
        <taxon>Bacteria</taxon>
        <taxon>Pseudomonadati</taxon>
        <taxon>Thermomicrobiota</taxon>
        <taxon>Thermomicrobia</taxon>
        <taxon>Thermomicrobiales</taxon>
        <taxon>Thermomicrobiaceae</taxon>
        <taxon>Thermalbibacter</taxon>
    </lineage>
</organism>
<reference evidence="2" key="1">
    <citation type="submission" date="2022-06" db="EMBL/GenBank/DDBJ databases">
        <title>CFH 74404 Thermomicrobiaceae sp.</title>
        <authorList>
            <person name="Ming H."/>
            <person name="Li W.-J."/>
            <person name="Zhao Z."/>
        </authorList>
    </citation>
    <scope>NUCLEOTIDE SEQUENCE</scope>
    <source>
        <strain evidence="2">CFH 74404</strain>
    </source>
</reference>
<gene>
    <name evidence="2" type="ORF">NET02_05955</name>
</gene>
<dbReference type="InterPro" id="IPR049874">
    <property type="entry name" value="ROK_cs"/>
</dbReference>
<evidence type="ECO:0000256" key="1">
    <source>
        <dbReference type="ARBA" id="ARBA00006479"/>
    </source>
</evidence>
<dbReference type="InterPro" id="IPR000600">
    <property type="entry name" value="ROK"/>
</dbReference>
<comment type="caution">
    <text evidence="2">The sequence shown here is derived from an EMBL/GenBank/DDBJ whole genome shotgun (WGS) entry which is preliminary data.</text>
</comment>
<dbReference type="SUPFAM" id="SSF53067">
    <property type="entry name" value="Actin-like ATPase domain"/>
    <property type="match status" value="1"/>
</dbReference>
<dbReference type="Proteomes" id="UP001165306">
    <property type="component" value="Unassembled WGS sequence"/>
</dbReference>
<dbReference type="EMBL" id="JAMSLR010000003">
    <property type="protein sequence ID" value="MCM8748683.1"/>
    <property type="molecule type" value="Genomic_DNA"/>
</dbReference>
<dbReference type="PANTHER" id="PTHR18964">
    <property type="entry name" value="ROK (REPRESSOR, ORF, KINASE) FAMILY"/>
    <property type="match status" value="1"/>
</dbReference>
<dbReference type="RefSeq" id="WP_284056464.1">
    <property type="nucleotide sequence ID" value="NZ_JAMSLR010000003.1"/>
</dbReference>
<dbReference type="PROSITE" id="PS01125">
    <property type="entry name" value="ROK"/>
    <property type="match status" value="1"/>
</dbReference>
<evidence type="ECO:0000313" key="2">
    <source>
        <dbReference type="EMBL" id="MCM8748683.1"/>
    </source>
</evidence>
<protein>
    <submittedName>
        <fullName evidence="2">ROK family protein</fullName>
    </submittedName>
</protein>